<dbReference type="EMBL" id="CAAALY010115208">
    <property type="protein sequence ID" value="VEL30756.1"/>
    <property type="molecule type" value="Genomic_DNA"/>
</dbReference>
<dbReference type="GO" id="GO:0007186">
    <property type="term" value="P:G protein-coupled receptor signaling pathway"/>
    <property type="evidence" value="ECO:0007669"/>
    <property type="project" value="InterPro"/>
</dbReference>
<evidence type="ECO:0000313" key="3">
    <source>
        <dbReference type="EMBL" id="VEL30756.1"/>
    </source>
</evidence>
<keyword evidence="4" id="KW-1185">Reference proteome</keyword>
<sequence>MSNSGEHHTPSLKPISYDIWLVNGLPDLKTYNKFEHQFSFEDHDTLELFLVIGLLYLILALIVQTRFVRLNTPLSVILSFHLWLSTFGALLVAIHLGIFSADGLGVEWLSSLGTVVTRWAEALFLLLLVATARVGFSAPSLQDPPPPLLYFLDETTRFRRIKEALFSELENSRFPLEYPKHHTDNDTETALECNYTIKNNPLKLHNLIGQMGESPTHAAKGDMKVESLNRALTTTSLLITDDHKTKEKRKRRCLTPG</sequence>
<dbReference type="Pfam" id="PF10192">
    <property type="entry name" value="GPR180-TMEM145_TM"/>
    <property type="match status" value="1"/>
</dbReference>
<keyword evidence="1" id="KW-0472">Membrane</keyword>
<feature type="transmembrane region" description="Helical" evidence="1">
    <location>
        <begin position="119"/>
        <end position="136"/>
    </location>
</feature>
<dbReference type="AlphaFoldDB" id="A0A3S5CRM1"/>
<dbReference type="Proteomes" id="UP000784294">
    <property type="component" value="Unassembled WGS sequence"/>
</dbReference>
<evidence type="ECO:0000259" key="2">
    <source>
        <dbReference type="Pfam" id="PF10192"/>
    </source>
</evidence>
<accession>A0A3S5CRM1</accession>
<reference evidence="3" key="1">
    <citation type="submission" date="2018-11" db="EMBL/GenBank/DDBJ databases">
        <authorList>
            <consortium name="Pathogen Informatics"/>
        </authorList>
    </citation>
    <scope>NUCLEOTIDE SEQUENCE</scope>
</reference>
<keyword evidence="1" id="KW-0812">Transmembrane</keyword>
<protein>
    <recommendedName>
        <fullName evidence="2">GPR180/TMEM145 transmembrane domain-containing protein</fullName>
    </recommendedName>
</protein>
<proteinExistence type="predicted"/>
<comment type="caution">
    <text evidence="3">The sequence shown here is derived from an EMBL/GenBank/DDBJ whole genome shotgun (WGS) entry which is preliminary data.</text>
</comment>
<evidence type="ECO:0000313" key="4">
    <source>
        <dbReference type="Proteomes" id="UP000784294"/>
    </source>
</evidence>
<name>A0A3S5CRM1_9PLAT</name>
<feature type="domain" description="GPR180/TMEM145 transmembrane" evidence="2">
    <location>
        <begin position="49"/>
        <end position="132"/>
    </location>
</feature>
<dbReference type="GO" id="GO:0019236">
    <property type="term" value="P:response to pheromone"/>
    <property type="evidence" value="ECO:0007669"/>
    <property type="project" value="InterPro"/>
</dbReference>
<dbReference type="OrthoDB" id="45670at2759"/>
<gene>
    <name evidence="3" type="ORF">PXEA_LOCUS24196</name>
</gene>
<keyword evidence="1" id="KW-1133">Transmembrane helix</keyword>
<feature type="transmembrane region" description="Helical" evidence="1">
    <location>
        <begin position="80"/>
        <end position="99"/>
    </location>
</feature>
<feature type="transmembrane region" description="Helical" evidence="1">
    <location>
        <begin position="48"/>
        <end position="68"/>
    </location>
</feature>
<organism evidence="3 4">
    <name type="scientific">Protopolystoma xenopodis</name>
    <dbReference type="NCBI Taxonomy" id="117903"/>
    <lineage>
        <taxon>Eukaryota</taxon>
        <taxon>Metazoa</taxon>
        <taxon>Spiralia</taxon>
        <taxon>Lophotrochozoa</taxon>
        <taxon>Platyhelminthes</taxon>
        <taxon>Monogenea</taxon>
        <taxon>Polyopisthocotylea</taxon>
        <taxon>Polystomatidea</taxon>
        <taxon>Polystomatidae</taxon>
        <taxon>Protopolystoma</taxon>
    </lineage>
</organism>
<evidence type="ECO:0000256" key="1">
    <source>
        <dbReference type="SAM" id="Phobius"/>
    </source>
</evidence>
<dbReference type="InterPro" id="IPR019336">
    <property type="entry name" value="GPR180/TMEM145_TM"/>
</dbReference>